<reference evidence="3" key="1">
    <citation type="journal article" date="2017" name="Front. Cell. Infect. Microbiol.">
        <title>The Distinct Transcriptional Response of the Midgut of Amblyomma sculptum and Amblyomma aureolatum Ticks to Rickettsia rickettsii Correlates to Their Differences in Susceptibility to Infection.</title>
        <authorList>
            <person name="Martins L.A."/>
            <person name="Galletti M.F.B.M."/>
            <person name="Ribeiro J.M."/>
            <person name="Fujita A."/>
            <person name="Costa F.B."/>
            <person name="Labruna M.B."/>
            <person name="Daffre S."/>
            <person name="Fogaca A.C."/>
        </authorList>
    </citation>
    <scope>NUCLEOTIDE SEQUENCE</scope>
</reference>
<dbReference type="AlphaFoldDB" id="A0A1E1X0L9"/>
<protein>
    <submittedName>
        <fullName evidence="3">Putative m13 family peptidase</fullName>
    </submittedName>
</protein>
<dbReference type="InterPro" id="IPR024079">
    <property type="entry name" value="MetalloPept_cat_dom_sf"/>
</dbReference>
<feature type="chain" id="PRO_5009115827" evidence="2">
    <location>
        <begin position="21"/>
        <end position="222"/>
    </location>
</feature>
<proteinExistence type="evidence at transcript level"/>
<name>A0A1E1X0L9_9ACAR</name>
<accession>A0A1E1X0L9</accession>
<sequence length="222" mass="23554">MLLLIGVVGLFIFVYVGTMGSDDSGGEGTDSEILGGRGVGRGPEPNGREPSSPRGITPRGASGEPDFPAPTERKTPAFTSPLETKSTPEVRAITTEATTTRANTAPERTTTLTRDVRTTSFRPYTSHSSVAPDNSGDRLGSQLINGSLNWSRDPCNDFYNFVCSTFQGGATAITKQTETTHQRIKALLNSTFVPSSGQSAFEKASGLFQACIRLGSSPNNTE</sequence>
<evidence type="ECO:0000256" key="1">
    <source>
        <dbReference type="SAM" id="MobiDB-lite"/>
    </source>
</evidence>
<dbReference type="Gene3D" id="1.10.1380.10">
    <property type="entry name" value="Neutral endopeptidase , domain2"/>
    <property type="match status" value="1"/>
</dbReference>
<feature type="region of interest" description="Disordered" evidence="1">
    <location>
        <begin position="20"/>
        <end position="84"/>
    </location>
</feature>
<keyword evidence="2" id="KW-0732">Signal</keyword>
<dbReference type="GO" id="GO:0008237">
    <property type="term" value="F:metallopeptidase activity"/>
    <property type="evidence" value="ECO:0007669"/>
    <property type="project" value="InterPro"/>
</dbReference>
<evidence type="ECO:0000256" key="2">
    <source>
        <dbReference type="SAM" id="SignalP"/>
    </source>
</evidence>
<dbReference type="SUPFAM" id="SSF55486">
    <property type="entry name" value="Metalloproteases ('zincins'), catalytic domain"/>
    <property type="match status" value="1"/>
</dbReference>
<evidence type="ECO:0000313" key="3">
    <source>
        <dbReference type="EMBL" id="JAT92784.1"/>
    </source>
</evidence>
<feature type="non-terminal residue" evidence="3">
    <location>
        <position position="222"/>
    </location>
</feature>
<organism evidence="3">
    <name type="scientific">Amblyomma aureolatum</name>
    <dbReference type="NCBI Taxonomy" id="187763"/>
    <lineage>
        <taxon>Eukaryota</taxon>
        <taxon>Metazoa</taxon>
        <taxon>Ecdysozoa</taxon>
        <taxon>Arthropoda</taxon>
        <taxon>Chelicerata</taxon>
        <taxon>Arachnida</taxon>
        <taxon>Acari</taxon>
        <taxon>Parasitiformes</taxon>
        <taxon>Ixodida</taxon>
        <taxon>Ixodoidea</taxon>
        <taxon>Ixodidae</taxon>
        <taxon>Amblyomminae</taxon>
        <taxon>Amblyomma</taxon>
    </lineage>
</organism>
<dbReference type="EMBL" id="GFAC01006404">
    <property type="protein sequence ID" value="JAT92784.1"/>
    <property type="molecule type" value="mRNA"/>
</dbReference>
<feature type="signal peptide" evidence="2">
    <location>
        <begin position="1"/>
        <end position="20"/>
    </location>
</feature>
<dbReference type="InterPro" id="IPR042089">
    <property type="entry name" value="Peptidase_M13_dom_2"/>
</dbReference>
<dbReference type="Gene3D" id="3.40.390.10">
    <property type="entry name" value="Collagenase (Catalytic Domain)"/>
    <property type="match status" value="1"/>
</dbReference>